<reference evidence="1 2" key="1">
    <citation type="submission" date="2020-08" db="EMBL/GenBank/DDBJ databases">
        <title>Genomic Encyclopedia of Type Strains, Phase III (KMG-III): the genomes of soil and plant-associated and newly described type strains.</title>
        <authorList>
            <person name="Whitman W."/>
        </authorList>
    </citation>
    <scope>NUCLEOTIDE SEQUENCE [LARGE SCALE GENOMIC DNA]</scope>
    <source>
        <strain evidence="1 2">CECT 8234</strain>
    </source>
</reference>
<evidence type="ECO:0000313" key="1">
    <source>
        <dbReference type="EMBL" id="MBB3151706.1"/>
    </source>
</evidence>
<protein>
    <submittedName>
        <fullName evidence="1">Uncharacterized protein</fullName>
    </submittedName>
</protein>
<organism evidence="1 2">
    <name type="scientific">Paenibacillus endophyticus</name>
    <dbReference type="NCBI Taxonomy" id="1294268"/>
    <lineage>
        <taxon>Bacteria</taxon>
        <taxon>Bacillati</taxon>
        <taxon>Bacillota</taxon>
        <taxon>Bacilli</taxon>
        <taxon>Bacillales</taxon>
        <taxon>Paenibacillaceae</taxon>
        <taxon>Paenibacillus</taxon>
    </lineage>
</organism>
<accession>A0A7W5G9J0</accession>
<evidence type="ECO:0000313" key="2">
    <source>
        <dbReference type="Proteomes" id="UP000518605"/>
    </source>
</evidence>
<dbReference type="Proteomes" id="UP000518605">
    <property type="component" value="Unassembled WGS sequence"/>
</dbReference>
<dbReference type="AlphaFoldDB" id="A0A7W5G9J0"/>
<sequence length="94" mass="11405">MAKKEGKTYLVSFKGNQLLIETDRTRPQALEALLTLIYREWNKVNPERLDAFMQRANDQHKRIKEKLQPREPEPEMEILDFNFWESMMQRIREP</sequence>
<dbReference type="RefSeq" id="WP_183560919.1">
    <property type="nucleotide sequence ID" value="NZ_CBCSLB010000008.1"/>
</dbReference>
<keyword evidence="2" id="KW-1185">Reference proteome</keyword>
<gene>
    <name evidence="1" type="ORF">FHS16_001752</name>
</gene>
<name>A0A7W5G9J0_9BACL</name>
<comment type="caution">
    <text evidence="1">The sequence shown here is derived from an EMBL/GenBank/DDBJ whole genome shotgun (WGS) entry which is preliminary data.</text>
</comment>
<dbReference type="EMBL" id="JACHXW010000004">
    <property type="protein sequence ID" value="MBB3151706.1"/>
    <property type="molecule type" value="Genomic_DNA"/>
</dbReference>
<proteinExistence type="predicted"/>